<evidence type="ECO:0000256" key="6">
    <source>
        <dbReference type="ARBA" id="ARBA00023118"/>
    </source>
</evidence>
<evidence type="ECO:0000256" key="3">
    <source>
        <dbReference type="ARBA" id="ARBA00022759"/>
    </source>
</evidence>
<dbReference type="NCBIfam" id="TIGR03639">
    <property type="entry name" value="cas1_NMENI"/>
    <property type="match status" value="1"/>
</dbReference>
<dbReference type="GO" id="GO:0004520">
    <property type="term" value="F:DNA endonuclease activity"/>
    <property type="evidence" value="ECO:0007669"/>
    <property type="project" value="InterPro"/>
</dbReference>
<evidence type="ECO:0000256" key="9">
    <source>
        <dbReference type="ARBA" id="ARBA00038592"/>
    </source>
</evidence>
<dbReference type="GO" id="GO:0016787">
    <property type="term" value="F:hydrolase activity"/>
    <property type="evidence" value="ECO:0007669"/>
    <property type="project" value="UniProtKB-KW"/>
</dbReference>
<dbReference type="PANTHER" id="PTHR34353:SF2">
    <property type="entry name" value="CRISPR-ASSOCIATED ENDONUCLEASE CAS1 1"/>
    <property type="match status" value="1"/>
</dbReference>
<evidence type="ECO:0000256" key="8">
    <source>
        <dbReference type="ARBA" id="ARBA00023211"/>
    </source>
</evidence>
<dbReference type="HAMAP" id="MF_01470">
    <property type="entry name" value="Cas1"/>
    <property type="match status" value="1"/>
</dbReference>
<proteinExistence type="inferred from homology"/>
<organism evidence="11 12">
    <name type="scientific">Clostridium colicanis DSM 13634</name>
    <dbReference type="NCBI Taxonomy" id="1121305"/>
    <lineage>
        <taxon>Bacteria</taxon>
        <taxon>Bacillati</taxon>
        <taxon>Bacillota</taxon>
        <taxon>Clostridia</taxon>
        <taxon>Eubacteriales</taxon>
        <taxon>Clostridiaceae</taxon>
        <taxon>Clostridium</taxon>
    </lineage>
</organism>
<feature type="binding site" evidence="10">
    <location>
        <position position="217"/>
    </location>
    <ligand>
        <name>Mn(2+)</name>
        <dbReference type="ChEBI" id="CHEBI:29035"/>
    </ligand>
</feature>
<dbReference type="STRING" id="1121305.CLCOL_07200"/>
<keyword evidence="3 10" id="KW-0255">Endonuclease</keyword>
<dbReference type="InterPro" id="IPR042206">
    <property type="entry name" value="CRISPR-assoc_Cas1_C"/>
</dbReference>
<feature type="binding site" evidence="10">
    <location>
        <position position="202"/>
    </location>
    <ligand>
        <name>Mn(2+)</name>
        <dbReference type="ChEBI" id="CHEBI:29035"/>
    </ligand>
</feature>
<sequence length="299" mass="33969">MSFRSIIISNPANLALSNSSLVINNDEEFKIPIDDISILVIDGVPVRLTNALLSELGENNVATIICDKKHLPSAIVLPLNVHYKSFKVFKNQINQSLPFKKRIWQQIVKQKLYNQGKCLEILKLNGVKYLEELSKKVDSGDKGNREAIGAKYYFKSLFGDNFRRGNDDGINAALNYGYTIIRSAVARTLAAYGFNTAFGVNHCNELNAFNLADDFIEPFRPIVDLWVYKNIKMDDVLSKENRISLIDLVNYECLIDGQKHSILNAIDKTISSYTTACSKKDFRVLKLPEIIDLEYHYYE</sequence>
<keyword evidence="2 10" id="KW-0479">Metal-binding</keyword>
<evidence type="ECO:0000256" key="5">
    <source>
        <dbReference type="ARBA" id="ARBA00022842"/>
    </source>
</evidence>
<dbReference type="NCBIfam" id="TIGR00287">
    <property type="entry name" value="cas1"/>
    <property type="match status" value="1"/>
</dbReference>
<keyword evidence="4 10" id="KW-0378">Hydrolase</keyword>
<evidence type="ECO:0000313" key="11">
    <source>
        <dbReference type="EMBL" id="KYH29489.1"/>
    </source>
</evidence>
<dbReference type="RefSeq" id="WP_061857641.1">
    <property type="nucleotide sequence ID" value="NZ_LTBB01000003.1"/>
</dbReference>
<comment type="similarity">
    <text evidence="10">Belongs to the CRISPR-associated endonuclease Cas1 family.</text>
</comment>
<dbReference type="AlphaFoldDB" id="A0A151APD8"/>
<reference evidence="11 12" key="1">
    <citation type="submission" date="2016-02" db="EMBL/GenBank/DDBJ databases">
        <title>Genome sequence of Clostridium colicanis DSM 13634.</title>
        <authorList>
            <person name="Poehlein A."/>
            <person name="Daniel R."/>
        </authorList>
    </citation>
    <scope>NUCLEOTIDE SEQUENCE [LARGE SCALE GENOMIC DNA]</scope>
    <source>
        <strain evidence="11 12">DSM 13634</strain>
    </source>
</reference>
<dbReference type="InterPro" id="IPR002729">
    <property type="entry name" value="CRISPR-assoc_Cas1"/>
</dbReference>
<dbReference type="InterPro" id="IPR019855">
    <property type="entry name" value="CRISPR-assoc_Cas1_NMENI"/>
</dbReference>
<dbReference type="GO" id="GO:0046872">
    <property type="term" value="F:metal ion binding"/>
    <property type="evidence" value="ECO:0007669"/>
    <property type="project" value="UniProtKB-UniRule"/>
</dbReference>
<evidence type="ECO:0000256" key="4">
    <source>
        <dbReference type="ARBA" id="ARBA00022801"/>
    </source>
</evidence>
<gene>
    <name evidence="11" type="primary">cas1_1</name>
    <name evidence="10" type="synonym">cas1</name>
    <name evidence="11" type="ORF">CLCOL_07200</name>
</gene>
<feature type="binding site" evidence="10">
    <location>
        <position position="146"/>
    </location>
    <ligand>
        <name>Mn(2+)</name>
        <dbReference type="ChEBI" id="CHEBI:29035"/>
    </ligand>
</feature>
<dbReference type="Proteomes" id="UP000075374">
    <property type="component" value="Unassembled WGS sequence"/>
</dbReference>
<comment type="cofactor">
    <cofactor evidence="10">
        <name>Mg(2+)</name>
        <dbReference type="ChEBI" id="CHEBI:18420"/>
    </cofactor>
    <cofactor evidence="10">
        <name>Mn(2+)</name>
        <dbReference type="ChEBI" id="CHEBI:29035"/>
    </cofactor>
</comment>
<dbReference type="PANTHER" id="PTHR34353">
    <property type="entry name" value="CRISPR-ASSOCIATED ENDONUCLEASE CAS1 1"/>
    <property type="match status" value="1"/>
</dbReference>
<dbReference type="EMBL" id="LTBB01000003">
    <property type="protein sequence ID" value="KYH29489.1"/>
    <property type="molecule type" value="Genomic_DNA"/>
</dbReference>
<keyword evidence="12" id="KW-1185">Reference proteome</keyword>
<comment type="subunit">
    <text evidence="9 10">Homodimer, forms a heterotetramer with a Cas2 homodimer.</text>
</comment>
<dbReference type="GO" id="GO:0043571">
    <property type="term" value="P:maintenance of CRISPR repeat elements"/>
    <property type="evidence" value="ECO:0007669"/>
    <property type="project" value="UniProtKB-UniRule"/>
</dbReference>
<dbReference type="InterPro" id="IPR050646">
    <property type="entry name" value="Cas1"/>
</dbReference>
<dbReference type="PATRIC" id="fig|1121305.3.peg.731"/>
<evidence type="ECO:0000313" key="12">
    <source>
        <dbReference type="Proteomes" id="UP000075374"/>
    </source>
</evidence>
<dbReference type="GO" id="GO:0051607">
    <property type="term" value="P:defense response to virus"/>
    <property type="evidence" value="ECO:0007669"/>
    <property type="project" value="UniProtKB-UniRule"/>
</dbReference>
<dbReference type="EC" id="3.1.-.-" evidence="10"/>
<evidence type="ECO:0000256" key="7">
    <source>
        <dbReference type="ARBA" id="ARBA00023125"/>
    </source>
</evidence>
<keyword evidence="1 10" id="KW-0540">Nuclease</keyword>
<keyword evidence="6 10" id="KW-0051">Antiviral defense</keyword>
<dbReference type="Pfam" id="PF01867">
    <property type="entry name" value="Cas_Cas1"/>
    <property type="match status" value="1"/>
</dbReference>
<dbReference type="GO" id="GO:0003677">
    <property type="term" value="F:DNA binding"/>
    <property type="evidence" value="ECO:0007669"/>
    <property type="project" value="UniProtKB-KW"/>
</dbReference>
<evidence type="ECO:0000256" key="2">
    <source>
        <dbReference type="ARBA" id="ARBA00022723"/>
    </source>
</evidence>
<keyword evidence="8 10" id="KW-0464">Manganese</keyword>
<keyword evidence="5 10" id="KW-0460">Magnesium</keyword>
<protein>
    <recommendedName>
        <fullName evidence="10">CRISPR-associated endonuclease Cas1</fullName>
        <ecNumber evidence="10">3.1.-.-</ecNumber>
    </recommendedName>
</protein>
<comment type="caution">
    <text evidence="11">The sequence shown here is derived from an EMBL/GenBank/DDBJ whole genome shotgun (WGS) entry which is preliminary data.</text>
</comment>
<dbReference type="Gene3D" id="1.20.120.920">
    <property type="entry name" value="CRISPR-associated endonuclease Cas1, C-terminal domain"/>
    <property type="match status" value="1"/>
</dbReference>
<name>A0A151APD8_9CLOT</name>
<keyword evidence="7 10" id="KW-0238">DNA-binding</keyword>
<evidence type="ECO:0000256" key="1">
    <source>
        <dbReference type="ARBA" id="ARBA00022722"/>
    </source>
</evidence>
<accession>A0A151APD8</accession>
<evidence type="ECO:0000256" key="10">
    <source>
        <dbReference type="HAMAP-Rule" id="MF_01470"/>
    </source>
</evidence>
<comment type="function">
    <text evidence="10">CRISPR (clustered regularly interspaced short palindromic repeat), is an adaptive immune system that provides protection against mobile genetic elements (viruses, transposable elements and conjugative plasmids). CRISPR clusters contain spacers, sequences complementary to antecedent mobile elements, and target invading nucleic acids. CRISPR clusters are transcribed and processed into CRISPR RNA (crRNA). Acts as a dsDNA endonuclease. Involved in the integration of spacer DNA into the CRISPR cassette.</text>
</comment>